<dbReference type="Proteomes" id="UP000003874">
    <property type="component" value="Unassembled WGS sequence"/>
</dbReference>
<evidence type="ECO:0000256" key="1">
    <source>
        <dbReference type="SAM" id="Phobius"/>
    </source>
</evidence>
<feature type="transmembrane region" description="Helical" evidence="1">
    <location>
        <begin position="12"/>
        <end position="29"/>
    </location>
</feature>
<evidence type="ECO:0000313" key="2">
    <source>
        <dbReference type="EMBL" id="EFV03890.1"/>
    </source>
</evidence>
<name>E6MR49_9BACT</name>
<dbReference type="AlphaFoldDB" id="E6MR49"/>
<dbReference type="HOGENOM" id="CLU_3187466_0_0_10"/>
<reference evidence="2 3" key="1">
    <citation type="submission" date="2010-12" db="EMBL/GenBank/DDBJ databases">
        <authorList>
            <person name="Muzny D."/>
            <person name="Qin X."/>
            <person name="Deng J."/>
            <person name="Jiang H."/>
            <person name="Liu Y."/>
            <person name="Qu J."/>
            <person name="Song X.-Z."/>
            <person name="Zhang L."/>
            <person name="Thornton R."/>
            <person name="Coyle M."/>
            <person name="Francisco L."/>
            <person name="Jackson L."/>
            <person name="Javaid M."/>
            <person name="Korchina V."/>
            <person name="Kovar C."/>
            <person name="Mata R."/>
            <person name="Mathew T."/>
            <person name="Ngo R."/>
            <person name="Nguyen L."/>
            <person name="Nguyen N."/>
            <person name="Okwuonu G."/>
            <person name="Ongeri F."/>
            <person name="Pham C."/>
            <person name="Simmons D."/>
            <person name="Wilczek-Boney K."/>
            <person name="Hale W."/>
            <person name="Jakkamsetti A."/>
            <person name="Pham P."/>
            <person name="Ruth R."/>
            <person name="San Lucas F."/>
            <person name="Warren J."/>
            <person name="Zhang J."/>
            <person name="Zhao Z."/>
            <person name="Zhou C."/>
            <person name="Zhu D."/>
            <person name="Lee S."/>
            <person name="Bess C."/>
            <person name="Blankenburg K."/>
            <person name="Forbes L."/>
            <person name="Fu Q."/>
            <person name="Gubbala S."/>
            <person name="Hirani K."/>
            <person name="Jayaseelan J.C."/>
            <person name="Lara F."/>
            <person name="Munidasa M."/>
            <person name="Palculict T."/>
            <person name="Patil S."/>
            <person name="Pu L.-L."/>
            <person name="Saada N."/>
            <person name="Tang L."/>
            <person name="Weissenberger G."/>
            <person name="Zhu Y."/>
            <person name="Hemphill L."/>
            <person name="Shang Y."/>
            <person name="Youmans B."/>
            <person name="Ayvaz T."/>
            <person name="Ross M."/>
            <person name="Santibanez J."/>
            <person name="Aqrawi P."/>
            <person name="Gross S."/>
            <person name="Joshi V."/>
            <person name="Fowler G."/>
            <person name="Nazareth L."/>
            <person name="Reid J."/>
            <person name="Worley K."/>
            <person name="Petrosino J."/>
            <person name="Highlander S."/>
            <person name="Gibbs R."/>
        </authorList>
    </citation>
    <scope>NUCLEOTIDE SEQUENCE [LARGE SCALE GENOMIC DNA]</scope>
    <source>
        <strain evidence="2 3">DSM 15606</strain>
    </source>
</reference>
<evidence type="ECO:0000313" key="3">
    <source>
        <dbReference type="Proteomes" id="UP000003874"/>
    </source>
</evidence>
<accession>E6MR49</accession>
<keyword evidence="1" id="KW-0472">Membrane</keyword>
<organism evidence="2 3">
    <name type="scientific">Segatella salivae DSM 15606</name>
    <dbReference type="NCBI Taxonomy" id="888832"/>
    <lineage>
        <taxon>Bacteria</taxon>
        <taxon>Pseudomonadati</taxon>
        <taxon>Bacteroidota</taxon>
        <taxon>Bacteroidia</taxon>
        <taxon>Bacteroidales</taxon>
        <taxon>Prevotellaceae</taxon>
        <taxon>Segatella</taxon>
    </lineage>
</organism>
<keyword evidence="3" id="KW-1185">Reference proteome</keyword>
<sequence>MTNYSPPSSGRGWGRGFVCLSLFYILLSTTPRSQLFHHAPRYELFF</sequence>
<protein>
    <submittedName>
        <fullName evidence="2">Uncharacterized protein</fullName>
    </submittedName>
</protein>
<gene>
    <name evidence="2" type="ORF">HMPREF9420_1967</name>
</gene>
<dbReference type="EMBL" id="AEQO01000160">
    <property type="protein sequence ID" value="EFV03890.1"/>
    <property type="molecule type" value="Genomic_DNA"/>
</dbReference>
<keyword evidence="1" id="KW-0812">Transmembrane</keyword>
<proteinExistence type="predicted"/>
<keyword evidence="1" id="KW-1133">Transmembrane helix</keyword>
<comment type="caution">
    <text evidence="2">The sequence shown here is derived from an EMBL/GenBank/DDBJ whole genome shotgun (WGS) entry which is preliminary data.</text>
</comment>